<evidence type="ECO:0000256" key="2">
    <source>
        <dbReference type="ARBA" id="ARBA00004651"/>
    </source>
</evidence>
<sequence length="275" mass="29813">MLWQRVLTALGLLGLLLASLWHSSEWPFGLLSLLLVCIAAWEWARLSGLSRGPAVVAALGLGLVLLGSWGLVGVGQTSRWFWLLAAVACALLLPLLLQRGVQGWRRLATGPRVGLGLLLLGQAWWALLHAKAIGLGMLLSILLLVWAADIAAYFGGKRFGRRKLAPTISPGKTWEGVWSGALAVLLLSVLWITVWPPHWGPNLYSELWQLGPWLALAALLLLLALSVMGDLFESMVKRSAGRKDSSRILPGHGGLMDRFDALLPVLPLALWIVTA</sequence>
<dbReference type="GO" id="GO:0004605">
    <property type="term" value="F:phosphatidate cytidylyltransferase activity"/>
    <property type="evidence" value="ECO:0007669"/>
    <property type="project" value="UniProtKB-EC"/>
</dbReference>
<evidence type="ECO:0000256" key="9">
    <source>
        <dbReference type="ARBA" id="ARBA00022516"/>
    </source>
</evidence>
<dbReference type="GO" id="GO:0016024">
    <property type="term" value="P:CDP-diacylglycerol biosynthetic process"/>
    <property type="evidence" value="ECO:0007669"/>
    <property type="project" value="UniProtKB-UniPathway"/>
</dbReference>
<feature type="transmembrane region" description="Helical" evidence="19">
    <location>
        <begin position="176"/>
        <end position="193"/>
    </location>
</feature>
<dbReference type="EMBL" id="AP014568">
    <property type="protein sequence ID" value="BAO80573.1"/>
    <property type="molecule type" value="Genomic_DNA"/>
</dbReference>
<evidence type="ECO:0000256" key="13">
    <source>
        <dbReference type="ARBA" id="ARBA00022989"/>
    </source>
</evidence>
<comment type="catalytic activity">
    <reaction evidence="1 18">
        <text>a 1,2-diacyl-sn-glycero-3-phosphate + CTP + H(+) = a CDP-1,2-diacyl-sn-glycerol + diphosphate</text>
        <dbReference type="Rhea" id="RHEA:16229"/>
        <dbReference type="ChEBI" id="CHEBI:15378"/>
        <dbReference type="ChEBI" id="CHEBI:33019"/>
        <dbReference type="ChEBI" id="CHEBI:37563"/>
        <dbReference type="ChEBI" id="CHEBI:58332"/>
        <dbReference type="ChEBI" id="CHEBI:58608"/>
        <dbReference type="EC" id="2.7.7.41"/>
    </reaction>
</comment>
<evidence type="ECO:0000256" key="3">
    <source>
        <dbReference type="ARBA" id="ARBA00005119"/>
    </source>
</evidence>
<keyword evidence="8" id="KW-1003">Cell membrane</keyword>
<keyword evidence="14" id="KW-0443">Lipid metabolism</keyword>
<dbReference type="EC" id="2.7.7.41" evidence="6 18"/>
<evidence type="ECO:0000256" key="6">
    <source>
        <dbReference type="ARBA" id="ARBA00012487"/>
    </source>
</evidence>
<dbReference type="AlphaFoldDB" id="A0A060NM21"/>
<feature type="transmembrane region" description="Helical" evidence="19">
    <location>
        <begin position="213"/>
        <end position="232"/>
    </location>
</feature>
<evidence type="ECO:0000256" key="10">
    <source>
        <dbReference type="ARBA" id="ARBA00022679"/>
    </source>
</evidence>
<dbReference type="GO" id="GO:0005886">
    <property type="term" value="C:plasma membrane"/>
    <property type="evidence" value="ECO:0007669"/>
    <property type="project" value="UniProtKB-SubCell"/>
</dbReference>
<comment type="subcellular location">
    <subcellularLocation>
        <location evidence="2">Cell membrane</location>
        <topology evidence="2">Multi-pass membrane protein</topology>
    </subcellularLocation>
</comment>
<feature type="transmembrane region" description="Helical" evidence="19">
    <location>
        <begin position="109"/>
        <end position="127"/>
    </location>
</feature>
<name>A0A060NM21_9BURK</name>
<keyword evidence="12 18" id="KW-0548">Nucleotidyltransferase</keyword>
<dbReference type="InterPro" id="IPR000374">
    <property type="entry name" value="PC_trans"/>
</dbReference>
<keyword evidence="21" id="KW-1185">Reference proteome</keyword>
<reference evidence="20 21" key="1">
    <citation type="journal article" date="2014" name="Nat. Commun.">
        <title>Physiological and genomic features of highly alkaliphilic hydrogen-utilizing Betaproteobacteria from a continental serpentinizing site.</title>
        <authorList>
            <person name="Suzuki S."/>
            <person name="Kuenen J.G."/>
            <person name="Schipper K."/>
            <person name="van der Velde S."/>
            <person name="Ishii S."/>
            <person name="Wu A."/>
            <person name="Sorokin D.Y."/>
            <person name="Tenney A."/>
            <person name="Meng X.Y."/>
            <person name="Morrill P.L."/>
            <person name="Kamagata Y."/>
            <person name="Muyzer G."/>
            <person name="Nealson K.H."/>
        </authorList>
    </citation>
    <scope>NUCLEOTIDE SEQUENCE [LARGE SCALE GENOMIC DNA]</scope>
    <source>
        <strain evidence="20 21">A1</strain>
    </source>
</reference>
<evidence type="ECO:0000256" key="19">
    <source>
        <dbReference type="SAM" id="Phobius"/>
    </source>
</evidence>
<keyword evidence="17" id="KW-1208">Phospholipid metabolism</keyword>
<dbReference type="Pfam" id="PF01148">
    <property type="entry name" value="CTP_transf_1"/>
    <property type="match status" value="1"/>
</dbReference>
<evidence type="ECO:0000256" key="12">
    <source>
        <dbReference type="ARBA" id="ARBA00022695"/>
    </source>
</evidence>
<dbReference type="OrthoDB" id="9799199at2"/>
<evidence type="ECO:0000256" key="4">
    <source>
        <dbReference type="ARBA" id="ARBA00005189"/>
    </source>
</evidence>
<evidence type="ECO:0000256" key="11">
    <source>
        <dbReference type="ARBA" id="ARBA00022692"/>
    </source>
</evidence>
<keyword evidence="9" id="KW-0444">Lipid biosynthesis</keyword>
<keyword evidence="16" id="KW-0594">Phospholipid biosynthesis</keyword>
<keyword evidence="15 19" id="KW-0472">Membrane</keyword>
<dbReference type="STRING" id="1458425.SRAA_0719"/>
<protein>
    <recommendedName>
        <fullName evidence="7 18">Phosphatidate cytidylyltransferase</fullName>
        <ecNumber evidence="6 18">2.7.7.41</ecNumber>
    </recommendedName>
</protein>
<evidence type="ECO:0000313" key="20">
    <source>
        <dbReference type="EMBL" id="BAO80573.1"/>
    </source>
</evidence>
<keyword evidence="13 19" id="KW-1133">Transmembrane helix</keyword>
<evidence type="ECO:0000256" key="7">
    <source>
        <dbReference type="ARBA" id="ARBA00019373"/>
    </source>
</evidence>
<evidence type="ECO:0000256" key="16">
    <source>
        <dbReference type="ARBA" id="ARBA00023209"/>
    </source>
</evidence>
<evidence type="ECO:0000256" key="1">
    <source>
        <dbReference type="ARBA" id="ARBA00001698"/>
    </source>
</evidence>
<dbReference type="PANTHER" id="PTHR46382">
    <property type="entry name" value="PHOSPHATIDATE CYTIDYLYLTRANSFERASE"/>
    <property type="match status" value="1"/>
</dbReference>
<comment type="pathway">
    <text evidence="4">Lipid metabolism.</text>
</comment>
<evidence type="ECO:0000256" key="5">
    <source>
        <dbReference type="ARBA" id="ARBA00010185"/>
    </source>
</evidence>
<evidence type="ECO:0000256" key="17">
    <source>
        <dbReference type="ARBA" id="ARBA00023264"/>
    </source>
</evidence>
<keyword evidence="10 18" id="KW-0808">Transferase</keyword>
<evidence type="ECO:0000256" key="8">
    <source>
        <dbReference type="ARBA" id="ARBA00022475"/>
    </source>
</evidence>
<dbReference type="UniPathway" id="UPA00557">
    <property type="reaction ID" value="UER00614"/>
</dbReference>
<accession>A0A060NM21</accession>
<evidence type="ECO:0000256" key="15">
    <source>
        <dbReference type="ARBA" id="ARBA00023136"/>
    </source>
</evidence>
<evidence type="ECO:0000256" key="18">
    <source>
        <dbReference type="RuleBase" id="RU003938"/>
    </source>
</evidence>
<gene>
    <name evidence="20" type="ORF">SRAA_0719</name>
</gene>
<evidence type="ECO:0000313" key="21">
    <source>
        <dbReference type="Proteomes" id="UP000067461"/>
    </source>
</evidence>
<comment type="pathway">
    <text evidence="3 18">Phospholipid metabolism; CDP-diacylglycerol biosynthesis; CDP-diacylglycerol from sn-glycerol 3-phosphate: step 3/3.</text>
</comment>
<dbReference type="KEGG" id="cbaa:SRAA_0719"/>
<comment type="similarity">
    <text evidence="5 18">Belongs to the CDS family.</text>
</comment>
<dbReference type="RefSeq" id="WP_045531050.1">
    <property type="nucleotide sequence ID" value="NZ_AP014568.1"/>
</dbReference>
<feature type="transmembrane region" description="Helical" evidence="19">
    <location>
        <begin position="56"/>
        <end position="74"/>
    </location>
</feature>
<feature type="transmembrane region" description="Helical" evidence="19">
    <location>
        <begin position="133"/>
        <end position="155"/>
    </location>
</feature>
<evidence type="ECO:0000256" key="14">
    <source>
        <dbReference type="ARBA" id="ARBA00023098"/>
    </source>
</evidence>
<feature type="transmembrane region" description="Helical" evidence="19">
    <location>
        <begin position="80"/>
        <end position="97"/>
    </location>
</feature>
<organism evidence="20 21">
    <name type="scientific">Serpentinimonas raichei</name>
    <dbReference type="NCBI Taxonomy" id="1458425"/>
    <lineage>
        <taxon>Bacteria</taxon>
        <taxon>Pseudomonadati</taxon>
        <taxon>Pseudomonadota</taxon>
        <taxon>Betaproteobacteria</taxon>
        <taxon>Burkholderiales</taxon>
        <taxon>Comamonadaceae</taxon>
        <taxon>Serpentinimonas</taxon>
    </lineage>
</organism>
<dbReference type="Proteomes" id="UP000067461">
    <property type="component" value="Chromosome"/>
</dbReference>
<dbReference type="HOGENOM" id="CLU_037294_1_2_4"/>
<dbReference type="PANTHER" id="PTHR46382:SF1">
    <property type="entry name" value="PHOSPHATIDATE CYTIDYLYLTRANSFERASE"/>
    <property type="match status" value="1"/>
</dbReference>
<feature type="transmembrane region" description="Helical" evidence="19">
    <location>
        <begin position="28"/>
        <end position="44"/>
    </location>
</feature>
<proteinExistence type="inferred from homology"/>
<dbReference type="PROSITE" id="PS01315">
    <property type="entry name" value="CDS"/>
    <property type="match status" value="1"/>
</dbReference>
<keyword evidence="11 18" id="KW-0812">Transmembrane</keyword>